<reference evidence="2" key="1">
    <citation type="journal article" date="2022" name="Mol. Ecol. Resour.">
        <title>The genomes of chicory, endive, great burdock and yacon provide insights into Asteraceae palaeo-polyploidization history and plant inulin production.</title>
        <authorList>
            <person name="Fan W."/>
            <person name="Wang S."/>
            <person name="Wang H."/>
            <person name="Wang A."/>
            <person name="Jiang F."/>
            <person name="Liu H."/>
            <person name="Zhao H."/>
            <person name="Xu D."/>
            <person name="Zhang Y."/>
        </authorList>
    </citation>
    <scope>NUCLEOTIDE SEQUENCE [LARGE SCALE GENOMIC DNA]</scope>
    <source>
        <strain evidence="2">cv. Punajuju</strain>
    </source>
</reference>
<dbReference type="Proteomes" id="UP001055811">
    <property type="component" value="Linkage Group LG01"/>
</dbReference>
<protein>
    <submittedName>
        <fullName evidence="1">Uncharacterized protein</fullName>
    </submittedName>
</protein>
<evidence type="ECO:0000313" key="1">
    <source>
        <dbReference type="EMBL" id="KAI3790678.1"/>
    </source>
</evidence>
<organism evidence="1 2">
    <name type="scientific">Cichorium intybus</name>
    <name type="common">Chicory</name>
    <dbReference type="NCBI Taxonomy" id="13427"/>
    <lineage>
        <taxon>Eukaryota</taxon>
        <taxon>Viridiplantae</taxon>
        <taxon>Streptophyta</taxon>
        <taxon>Embryophyta</taxon>
        <taxon>Tracheophyta</taxon>
        <taxon>Spermatophyta</taxon>
        <taxon>Magnoliopsida</taxon>
        <taxon>eudicotyledons</taxon>
        <taxon>Gunneridae</taxon>
        <taxon>Pentapetalae</taxon>
        <taxon>asterids</taxon>
        <taxon>campanulids</taxon>
        <taxon>Asterales</taxon>
        <taxon>Asteraceae</taxon>
        <taxon>Cichorioideae</taxon>
        <taxon>Cichorieae</taxon>
        <taxon>Cichoriinae</taxon>
        <taxon>Cichorium</taxon>
    </lineage>
</organism>
<name>A0ACB9H5H2_CICIN</name>
<proteinExistence type="predicted"/>
<accession>A0ACB9H5H2</accession>
<gene>
    <name evidence="1" type="ORF">L2E82_03902</name>
</gene>
<reference evidence="1 2" key="2">
    <citation type="journal article" date="2022" name="Mol. Ecol. Resour.">
        <title>The genomes of chicory, endive, great burdock and yacon provide insights into Asteraceae paleo-polyploidization history and plant inulin production.</title>
        <authorList>
            <person name="Fan W."/>
            <person name="Wang S."/>
            <person name="Wang H."/>
            <person name="Wang A."/>
            <person name="Jiang F."/>
            <person name="Liu H."/>
            <person name="Zhao H."/>
            <person name="Xu D."/>
            <person name="Zhang Y."/>
        </authorList>
    </citation>
    <scope>NUCLEOTIDE SEQUENCE [LARGE SCALE GENOMIC DNA]</scope>
    <source>
        <strain evidence="2">cv. Punajuju</strain>
        <tissue evidence="1">Leaves</tissue>
    </source>
</reference>
<comment type="caution">
    <text evidence="1">The sequence shown here is derived from an EMBL/GenBank/DDBJ whole genome shotgun (WGS) entry which is preliminary data.</text>
</comment>
<evidence type="ECO:0000313" key="2">
    <source>
        <dbReference type="Proteomes" id="UP001055811"/>
    </source>
</evidence>
<sequence length="191" mass="21020">MTTPSTTTPPPPSPPPPPPPSTTITAAQIHHAIRPWLSDFLSISSLSLPISFPELSLRIQKNLYAFRANYFLISLLIFILTLISHPITLISFLVIIVAWIFLVRDDPLIVFDFEIGQRLVVIFLSMVTALALAVTSTWWNVILSFLISALVVCLHAILRTPDDADDMESPYGALLSVVDEDGPGKGPYTLV</sequence>
<dbReference type="EMBL" id="CM042009">
    <property type="protein sequence ID" value="KAI3790678.1"/>
    <property type="molecule type" value="Genomic_DNA"/>
</dbReference>
<keyword evidence="2" id="KW-1185">Reference proteome</keyword>